<gene>
    <name evidence="1" type="ORF">Q9L58_007767</name>
</gene>
<sequence length="140" mass="15964">MAPYQSLPKHIILKISENLGAKDFCALLRTNKYTASVLMPFLPGLACQPQYAVSALRASKKCGNREMTEVLLDHGEMNNIRRYYGGRGHHRKRGGPPPPVLRRISPTLDEWRENRDLMHLPIPTEFLLKKDSLKVDSLKE</sequence>
<keyword evidence="2" id="KW-1185">Reference proteome</keyword>
<name>A0ABR3GBZ6_9PEZI</name>
<evidence type="ECO:0000313" key="2">
    <source>
        <dbReference type="Proteomes" id="UP001447188"/>
    </source>
</evidence>
<reference evidence="1 2" key="1">
    <citation type="submission" date="2024-02" db="EMBL/GenBank/DDBJ databases">
        <title>Discinaceae phylogenomics.</title>
        <authorList>
            <person name="Dirks A.C."/>
            <person name="James T.Y."/>
        </authorList>
    </citation>
    <scope>NUCLEOTIDE SEQUENCE [LARGE SCALE GENOMIC DNA]</scope>
    <source>
        <strain evidence="1 2">ACD0624</strain>
    </source>
</reference>
<dbReference type="CDD" id="cd09917">
    <property type="entry name" value="F-box_SF"/>
    <property type="match status" value="1"/>
</dbReference>
<dbReference type="Proteomes" id="UP001447188">
    <property type="component" value="Unassembled WGS sequence"/>
</dbReference>
<evidence type="ECO:0008006" key="3">
    <source>
        <dbReference type="Google" id="ProtNLM"/>
    </source>
</evidence>
<dbReference type="EMBL" id="JBBBZM010000129">
    <property type="protein sequence ID" value="KAL0633331.1"/>
    <property type="molecule type" value="Genomic_DNA"/>
</dbReference>
<evidence type="ECO:0000313" key="1">
    <source>
        <dbReference type="EMBL" id="KAL0633331.1"/>
    </source>
</evidence>
<organism evidence="1 2">
    <name type="scientific">Discina gigas</name>
    <dbReference type="NCBI Taxonomy" id="1032678"/>
    <lineage>
        <taxon>Eukaryota</taxon>
        <taxon>Fungi</taxon>
        <taxon>Dikarya</taxon>
        <taxon>Ascomycota</taxon>
        <taxon>Pezizomycotina</taxon>
        <taxon>Pezizomycetes</taxon>
        <taxon>Pezizales</taxon>
        <taxon>Discinaceae</taxon>
        <taxon>Discina</taxon>
    </lineage>
</organism>
<accession>A0ABR3GBZ6</accession>
<proteinExistence type="predicted"/>
<comment type="caution">
    <text evidence="1">The sequence shown here is derived from an EMBL/GenBank/DDBJ whole genome shotgun (WGS) entry which is preliminary data.</text>
</comment>
<protein>
    <recommendedName>
        <fullName evidence="3">F-box domain-containing protein</fullName>
    </recommendedName>
</protein>